<evidence type="ECO:0000313" key="1">
    <source>
        <dbReference type="EMBL" id="MPM23249.1"/>
    </source>
</evidence>
<dbReference type="EMBL" id="VSSQ01003987">
    <property type="protein sequence ID" value="MPM23249.1"/>
    <property type="molecule type" value="Genomic_DNA"/>
</dbReference>
<dbReference type="AlphaFoldDB" id="A0A644Y4M3"/>
<proteinExistence type="predicted"/>
<organism evidence="1">
    <name type="scientific">bioreactor metagenome</name>
    <dbReference type="NCBI Taxonomy" id="1076179"/>
    <lineage>
        <taxon>unclassified sequences</taxon>
        <taxon>metagenomes</taxon>
        <taxon>ecological metagenomes</taxon>
    </lineage>
</organism>
<dbReference type="PROSITE" id="PS51257">
    <property type="entry name" value="PROKAR_LIPOPROTEIN"/>
    <property type="match status" value="1"/>
</dbReference>
<comment type="caution">
    <text evidence="1">The sequence shown here is derived from an EMBL/GenBank/DDBJ whole genome shotgun (WGS) entry which is preliminary data.</text>
</comment>
<reference evidence="1" key="1">
    <citation type="submission" date="2019-08" db="EMBL/GenBank/DDBJ databases">
        <authorList>
            <person name="Kucharzyk K."/>
            <person name="Murdoch R.W."/>
            <person name="Higgins S."/>
            <person name="Loffler F."/>
        </authorList>
    </citation>
    <scope>NUCLEOTIDE SEQUENCE</scope>
</reference>
<accession>A0A644Y4M3</accession>
<protein>
    <submittedName>
        <fullName evidence="1">Uncharacterized protein</fullName>
    </submittedName>
</protein>
<sequence>MAKKGILVLMMVALMVLVGCEEGNPEVTEIIDQSWVQDGSYWEDGAGNSFAYMYDEIEDNYFIDIHCMDGGINYLCYIDEFNFADGQIVGTYTYFDPLDSDSTLRGPISVTMSLSYAGGTLTITYSGRGTLYDVLDGVTMNLQIPSES</sequence>
<name>A0A644Y4M3_9ZZZZ</name>
<gene>
    <name evidence="1" type="ORF">SDC9_69714</name>
</gene>